<feature type="transmembrane region" description="Helical" evidence="6">
    <location>
        <begin position="54"/>
        <end position="75"/>
    </location>
</feature>
<dbReference type="CDD" id="cd06580">
    <property type="entry name" value="TM_PBP1_transp_TpRbsC_like"/>
    <property type="match status" value="1"/>
</dbReference>
<evidence type="ECO:0000256" key="1">
    <source>
        <dbReference type="ARBA" id="ARBA00004651"/>
    </source>
</evidence>
<evidence type="ECO:0000256" key="6">
    <source>
        <dbReference type="SAM" id="Phobius"/>
    </source>
</evidence>
<feature type="transmembrane region" description="Helical" evidence="6">
    <location>
        <begin position="238"/>
        <end position="263"/>
    </location>
</feature>
<comment type="subcellular location">
    <subcellularLocation>
        <location evidence="1">Cell membrane</location>
        <topology evidence="1">Multi-pass membrane protein</topology>
    </subcellularLocation>
</comment>
<dbReference type="RefSeq" id="WP_186892356.1">
    <property type="nucleotide sequence ID" value="NZ_JACOFU010000009.1"/>
</dbReference>
<evidence type="ECO:0000313" key="8">
    <source>
        <dbReference type="Proteomes" id="UP000643610"/>
    </source>
</evidence>
<dbReference type="Pfam" id="PF02653">
    <property type="entry name" value="BPD_transp_2"/>
    <property type="match status" value="1"/>
</dbReference>
<feature type="transmembrane region" description="Helical" evidence="6">
    <location>
        <begin position="297"/>
        <end position="316"/>
    </location>
</feature>
<keyword evidence="4 6" id="KW-1133">Transmembrane helix</keyword>
<evidence type="ECO:0000256" key="4">
    <source>
        <dbReference type="ARBA" id="ARBA00022989"/>
    </source>
</evidence>
<dbReference type="PANTHER" id="PTHR47089:SF1">
    <property type="entry name" value="GUANOSINE ABC TRANSPORTER PERMEASE PROTEIN NUPP"/>
    <property type="match status" value="1"/>
</dbReference>
<accession>A0ABR6XUZ9</accession>
<feature type="transmembrane region" description="Helical" evidence="6">
    <location>
        <begin position="328"/>
        <end position="347"/>
    </location>
</feature>
<organism evidence="7 8">
    <name type="scientific">Undibacterium amnicola</name>
    <dbReference type="NCBI Taxonomy" id="1834038"/>
    <lineage>
        <taxon>Bacteria</taxon>
        <taxon>Pseudomonadati</taxon>
        <taxon>Pseudomonadota</taxon>
        <taxon>Betaproteobacteria</taxon>
        <taxon>Burkholderiales</taxon>
        <taxon>Oxalobacteraceae</taxon>
        <taxon>Undibacterium</taxon>
    </lineage>
</organism>
<feature type="transmembrane region" description="Helical" evidence="6">
    <location>
        <begin position="109"/>
        <end position="130"/>
    </location>
</feature>
<sequence length="362" mass="38625">MNSDLPRWATNVALPMLNLLSALVVAAGVIYLLGESPVEALVIMIKSALGNAEGFAYTLFYATTFIFTGLSVSIAMQAGLFNIGSDGQMYLGGLGLTLVMLQFDASLSPWLLIPMGIASAALFGAAWAFIPGYLQAKRGSHVVVTTIMFNFIAASLMNFIIITYLIPVGEQNPASRVFAESGWIPRLNTWLPVLGETPLNLTFLIAIFCLFAYGLIVWRTRWGYALRAAGKSSHAALYAGISISTVIIVAMLMSGALAGVAAVNSVAGSMHYLSLNFTAGAGFIGIAVALMGRQHPIGIFMAALLFGVLIQGGFDLSLEKSNIPPETFVFIQGLIILFCGAMENMYAPALSRVLKMKWGKNV</sequence>
<protein>
    <submittedName>
        <fullName evidence="7">ABC transporter permease</fullName>
    </submittedName>
</protein>
<gene>
    <name evidence="7" type="ORF">H8K33_17490</name>
</gene>
<reference evidence="7 8" key="1">
    <citation type="submission" date="2020-08" db="EMBL/GenBank/DDBJ databases">
        <title>Novel species isolated from subtropical streams in China.</title>
        <authorList>
            <person name="Lu H."/>
        </authorList>
    </citation>
    <scope>NUCLEOTIDE SEQUENCE [LARGE SCALE GENOMIC DNA]</scope>
    <source>
        <strain evidence="7 8">KCTC 52442</strain>
    </source>
</reference>
<proteinExistence type="predicted"/>
<keyword evidence="3 6" id="KW-0812">Transmembrane</keyword>
<evidence type="ECO:0000313" key="7">
    <source>
        <dbReference type="EMBL" id="MBC3833308.1"/>
    </source>
</evidence>
<dbReference type="PANTHER" id="PTHR47089">
    <property type="entry name" value="ABC TRANSPORTER, PERMEASE PROTEIN"/>
    <property type="match status" value="1"/>
</dbReference>
<feature type="transmembrane region" description="Helical" evidence="6">
    <location>
        <begin position="269"/>
        <end position="290"/>
    </location>
</feature>
<evidence type="ECO:0000256" key="2">
    <source>
        <dbReference type="ARBA" id="ARBA00022475"/>
    </source>
</evidence>
<feature type="transmembrane region" description="Helical" evidence="6">
    <location>
        <begin position="12"/>
        <end position="34"/>
    </location>
</feature>
<evidence type="ECO:0000256" key="5">
    <source>
        <dbReference type="ARBA" id="ARBA00023136"/>
    </source>
</evidence>
<evidence type="ECO:0000256" key="3">
    <source>
        <dbReference type="ARBA" id="ARBA00022692"/>
    </source>
</evidence>
<keyword evidence="5 6" id="KW-0472">Membrane</keyword>
<keyword evidence="2" id="KW-1003">Cell membrane</keyword>
<feature type="transmembrane region" description="Helical" evidence="6">
    <location>
        <begin position="199"/>
        <end position="218"/>
    </location>
</feature>
<comment type="caution">
    <text evidence="7">The sequence shown here is derived from an EMBL/GenBank/DDBJ whole genome shotgun (WGS) entry which is preliminary data.</text>
</comment>
<dbReference type="Proteomes" id="UP000643610">
    <property type="component" value="Unassembled WGS sequence"/>
</dbReference>
<keyword evidence="8" id="KW-1185">Reference proteome</keyword>
<name>A0ABR6XUZ9_9BURK</name>
<feature type="transmembrane region" description="Helical" evidence="6">
    <location>
        <begin position="142"/>
        <end position="166"/>
    </location>
</feature>
<dbReference type="InterPro" id="IPR001851">
    <property type="entry name" value="ABC_transp_permease"/>
</dbReference>
<dbReference type="EMBL" id="JACOFU010000009">
    <property type="protein sequence ID" value="MBC3833308.1"/>
    <property type="molecule type" value="Genomic_DNA"/>
</dbReference>
<feature type="transmembrane region" description="Helical" evidence="6">
    <location>
        <begin position="87"/>
        <end position="103"/>
    </location>
</feature>